<dbReference type="EMBL" id="QLUW01000001">
    <property type="protein sequence ID" value="RAP76988.1"/>
    <property type="molecule type" value="Genomic_DNA"/>
</dbReference>
<dbReference type="GO" id="GO:0043565">
    <property type="term" value="F:sequence-specific DNA binding"/>
    <property type="evidence" value="ECO:0007669"/>
    <property type="project" value="InterPro"/>
</dbReference>
<evidence type="ECO:0000256" key="3">
    <source>
        <dbReference type="ARBA" id="ARBA00023163"/>
    </source>
</evidence>
<dbReference type="Gene3D" id="1.10.10.60">
    <property type="entry name" value="Homeodomain-like"/>
    <property type="match status" value="2"/>
</dbReference>
<dbReference type="InterPro" id="IPR037923">
    <property type="entry name" value="HTH-like"/>
</dbReference>
<dbReference type="InterPro" id="IPR020449">
    <property type="entry name" value="Tscrpt_reg_AraC-type_HTH"/>
</dbReference>
<dbReference type="Pfam" id="PF02311">
    <property type="entry name" value="AraC_binding"/>
    <property type="match status" value="1"/>
</dbReference>
<keyword evidence="2" id="KW-0238">DNA-binding</keyword>
<dbReference type="InterPro" id="IPR018060">
    <property type="entry name" value="HTH_AraC"/>
</dbReference>
<keyword evidence="1" id="KW-0805">Transcription regulation</keyword>
<dbReference type="SUPFAM" id="SSF46689">
    <property type="entry name" value="Homeodomain-like"/>
    <property type="match status" value="2"/>
</dbReference>
<keyword evidence="6" id="KW-1185">Reference proteome</keyword>
<dbReference type="PANTHER" id="PTHR43280">
    <property type="entry name" value="ARAC-FAMILY TRANSCRIPTIONAL REGULATOR"/>
    <property type="match status" value="1"/>
</dbReference>
<gene>
    <name evidence="5" type="ORF">DL346_00320</name>
</gene>
<reference evidence="5 6" key="1">
    <citation type="submission" date="2018-06" db="EMBL/GenBank/DDBJ databases">
        <title>Paenibacillus montanisoli sp. nov., isolated from mountain area soil.</title>
        <authorList>
            <person name="Wu M."/>
        </authorList>
    </citation>
    <scope>NUCLEOTIDE SEQUENCE [LARGE SCALE GENOMIC DNA]</scope>
    <source>
        <strain evidence="5 6">RA17</strain>
    </source>
</reference>
<dbReference type="Proteomes" id="UP000249260">
    <property type="component" value="Unassembled WGS sequence"/>
</dbReference>
<evidence type="ECO:0000259" key="4">
    <source>
        <dbReference type="PROSITE" id="PS01124"/>
    </source>
</evidence>
<accession>A0A328U2G9</accession>
<dbReference type="OrthoDB" id="2549759at2"/>
<sequence>MTRRMPSIRQVSAKARNRSAARIYIGRRSFMHLGNLMELTPRLNFASRDRAQAGDQWGPRTIPDWQIFSIVSGEALLKLGRQTYRIRSGESVFYGPNSPHYLSAVRPTEYFSFHFSWHETSPKPEHPAFNIKNVPAGALNTRPEGCSVFVPGVGEVEIPHHFSASGLDSIMTRIVKEYHDEGAGYIFLLRALLMELLTLLIRQLAGQSKGALVSKIEPALAAIRDNPGMKWSVCQLAELCGYHPSYFTGLFFQEVGQKPKEYLIAEKLRQAKTALLKGDPIEKIAQSLGYTSIHYFSNSFKKETGLSPSEFKQNPTTMRGLLAIEP</sequence>
<name>A0A328U2G9_9BACL</name>
<dbReference type="InterPro" id="IPR018062">
    <property type="entry name" value="HTH_AraC-typ_CS"/>
</dbReference>
<evidence type="ECO:0000313" key="6">
    <source>
        <dbReference type="Proteomes" id="UP000249260"/>
    </source>
</evidence>
<dbReference type="PROSITE" id="PS00041">
    <property type="entry name" value="HTH_ARAC_FAMILY_1"/>
    <property type="match status" value="1"/>
</dbReference>
<dbReference type="InterPro" id="IPR003313">
    <property type="entry name" value="AraC-bd"/>
</dbReference>
<evidence type="ECO:0000256" key="1">
    <source>
        <dbReference type="ARBA" id="ARBA00023015"/>
    </source>
</evidence>
<dbReference type="SMART" id="SM00342">
    <property type="entry name" value="HTH_ARAC"/>
    <property type="match status" value="1"/>
</dbReference>
<dbReference type="InterPro" id="IPR014710">
    <property type="entry name" value="RmlC-like_jellyroll"/>
</dbReference>
<dbReference type="InterPro" id="IPR009057">
    <property type="entry name" value="Homeodomain-like_sf"/>
</dbReference>
<dbReference type="Gene3D" id="2.60.120.10">
    <property type="entry name" value="Jelly Rolls"/>
    <property type="match status" value="1"/>
</dbReference>
<dbReference type="AlphaFoldDB" id="A0A328U2G9"/>
<feature type="domain" description="HTH araC/xylS-type" evidence="4">
    <location>
        <begin position="217"/>
        <end position="314"/>
    </location>
</feature>
<proteinExistence type="predicted"/>
<organism evidence="5 6">
    <name type="scientific">Paenibacillus montanisoli</name>
    <dbReference type="NCBI Taxonomy" id="2081970"/>
    <lineage>
        <taxon>Bacteria</taxon>
        <taxon>Bacillati</taxon>
        <taxon>Bacillota</taxon>
        <taxon>Bacilli</taxon>
        <taxon>Bacillales</taxon>
        <taxon>Paenibacillaceae</taxon>
        <taxon>Paenibacillus</taxon>
    </lineage>
</organism>
<evidence type="ECO:0000256" key="2">
    <source>
        <dbReference type="ARBA" id="ARBA00023125"/>
    </source>
</evidence>
<dbReference type="GO" id="GO:0003700">
    <property type="term" value="F:DNA-binding transcription factor activity"/>
    <property type="evidence" value="ECO:0007669"/>
    <property type="project" value="InterPro"/>
</dbReference>
<dbReference type="PANTHER" id="PTHR43280:SF30">
    <property type="entry name" value="MMSAB OPERON REGULATORY PROTEIN"/>
    <property type="match status" value="1"/>
</dbReference>
<dbReference type="SUPFAM" id="SSF51215">
    <property type="entry name" value="Regulatory protein AraC"/>
    <property type="match status" value="1"/>
</dbReference>
<protein>
    <recommendedName>
        <fullName evidence="4">HTH araC/xylS-type domain-containing protein</fullName>
    </recommendedName>
</protein>
<evidence type="ECO:0000313" key="5">
    <source>
        <dbReference type="EMBL" id="RAP76988.1"/>
    </source>
</evidence>
<keyword evidence="3" id="KW-0804">Transcription</keyword>
<dbReference type="PROSITE" id="PS01124">
    <property type="entry name" value="HTH_ARAC_FAMILY_2"/>
    <property type="match status" value="1"/>
</dbReference>
<dbReference type="Pfam" id="PF12833">
    <property type="entry name" value="HTH_18"/>
    <property type="match status" value="1"/>
</dbReference>
<comment type="caution">
    <text evidence="5">The sequence shown here is derived from an EMBL/GenBank/DDBJ whole genome shotgun (WGS) entry which is preliminary data.</text>
</comment>
<dbReference type="PRINTS" id="PR00032">
    <property type="entry name" value="HTHARAC"/>
</dbReference>